<evidence type="ECO:0000259" key="3">
    <source>
        <dbReference type="Pfam" id="PF13505"/>
    </source>
</evidence>
<sequence>MKLVIAAVTSSLIAGSAYAGGYAAPTVEPSPEPVTVTPIVNDPSDWTGFYAGLQYGQGNAEFNNGLGESDTDAYGVFGGYNYDLGNWVVGGELDYNKIDADDLDDKGDLVRLRARAGYDLGKFMPYVTLGAAHLSQDIAGGDISETDVTYGIGAEYKVTERFTVGAEYTKQDFGDVADVNGLDLDTDMVQMRAAFRF</sequence>
<evidence type="ECO:0000256" key="1">
    <source>
        <dbReference type="ARBA" id="ARBA00022729"/>
    </source>
</evidence>
<name>A0ABT4ZEG3_9RHOB</name>
<dbReference type="EMBL" id="JAQBIE010000010">
    <property type="protein sequence ID" value="MDB6177761.1"/>
    <property type="molecule type" value="Genomic_DNA"/>
</dbReference>
<gene>
    <name evidence="4" type="ORF">PAF17_09635</name>
</gene>
<keyword evidence="1 2" id="KW-0732">Signal</keyword>
<organism evidence="4 5">
    <name type="scientific">Paracoccus onchidii</name>
    <dbReference type="NCBI Taxonomy" id="3017813"/>
    <lineage>
        <taxon>Bacteria</taxon>
        <taxon>Pseudomonadati</taxon>
        <taxon>Pseudomonadota</taxon>
        <taxon>Alphaproteobacteria</taxon>
        <taxon>Rhodobacterales</taxon>
        <taxon>Paracoccaceae</taxon>
        <taxon>Paracoccus</taxon>
    </lineage>
</organism>
<evidence type="ECO:0000256" key="2">
    <source>
        <dbReference type="SAM" id="SignalP"/>
    </source>
</evidence>
<dbReference type="SUPFAM" id="SSF56925">
    <property type="entry name" value="OMPA-like"/>
    <property type="match status" value="1"/>
</dbReference>
<dbReference type="InterPro" id="IPR011250">
    <property type="entry name" value="OMP/PagP_B-barrel"/>
</dbReference>
<keyword evidence="5" id="KW-1185">Reference proteome</keyword>
<feature type="chain" id="PRO_5045132374" evidence="2">
    <location>
        <begin position="20"/>
        <end position="197"/>
    </location>
</feature>
<feature type="domain" description="Outer membrane protein beta-barrel" evidence="3">
    <location>
        <begin position="44"/>
        <end position="197"/>
    </location>
</feature>
<protein>
    <submittedName>
        <fullName evidence="4">Porin family protein</fullName>
    </submittedName>
</protein>
<comment type="caution">
    <text evidence="4">The sequence shown here is derived from an EMBL/GenBank/DDBJ whole genome shotgun (WGS) entry which is preliminary data.</text>
</comment>
<accession>A0ABT4ZEG3</accession>
<dbReference type="Proteomes" id="UP001165641">
    <property type="component" value="Unassembled WGS sequence"/>
</dbReference>
<dbReference type="Pfam" id="PF13505">
    <property type="entry name" value="OMP_b-brl"/>
    <property type="match status" value="1"/>
</dbReference>
<dbReference type="Gene3D" id="2.40.160.20">
    <property type="match status" value="1"/>
</dbReference>
<dbReference type="RefSeq" id="WP_271888882.1">
    <property type="nucleotide sequence ID" value="NZ_JAQBIE010000010.1"/>
</dbReference>
<evidence type="ECO:0000313" key="4">
    <source>
        <dbReference type="EMBL" id="MDB6177761.1"/>
    </source>
</evidence>
<feature type="signal peptide" evidence="2">
    <location>
        <begin position="1"/>
        <end position="19"/>
    </location>
</feature>
<dbReference type="InterPro" id="IPR027385">
    <property type="entry name" value="Beta-barrel_OMP"/>
</dbReference>
<proteinExistence type="predicted"/>
<evidence type="ECO:0000313" key="5">
    <source>
        <dbReference type="Proteomes" id="UP001165641"/>
    </source>
</evidence>
<reference evidence="4" key="1">
    <citation type="submission" date="2022-12" db="EMBL/GenBank/DDBJ databases">
        <title>Paracoccus onchidii sp. nov., isolated from a marine invertebrate from the South China Sea.</title>
        <authorList>
            <person name="Xu S."/>
            <person name="Liu Z."/>
            <person name="Xu Y."/>
        </authorList>
    </citation>
    <scope>NUCLEOTIDE SEQUENCE</scope>
    <source>
        <strain evidence="4">Z330</strain>
    </source>
</reference>